<dbReference type="PANTHER" id="PTHR24637">
    <property type="entry name" value="COLLAGEN"/>
    <property type="match status" value="1"/>
</dbReference>
<proteinExistence type="predicted"/>
<dbReference type="GO" id="GO:0005581">
    <property type="term" value="C:collagen trimer"/>
    <property type="evidence" value="ECO:0007669"/>
    <property type="project" value="UniProtKB-KW"/>
</dbReference>
<name>A0A9D2YQ85_NOTFU</name>
<gene>
    <name evidence="5" type="ORF">G4P62_013083</name>
</gene>
<dbReference type="PANTHER" id="PTHR24637:SF421">
    <property type="entry name" value="CUTICLE COLLAGEN DPY-2"/>
    <property type="match status" value="1"/>
</dbReference>
<dbReference type="SMART" id="SM00034">
    <property type="entry name" value="CLECT"/>
    <property type="match status" value="1"/>
</dbReference>
<evidence type="ECO:0000259" key="4">
    <source>
        <dbReference type="PROSITE" id="PS50041"/>
    </source>
</evidence>
<keyword evidence="2" id="KW-0176">Collagen</keyword>
<protein>
    <submittedName>
        <fullName evidence="5">Transcript variant X1</fullName>
    </submittedName>
</protein>
<sequence length="233" mass="25425">MFSYISTEIWSINTFEKMKLCLLSCVFGLMASTVYSQVHVDSSLVQQGPAGPPGPRGLAGPPGIPGIPGPVGRPGVRGMSGPVGPPGPAMMCGRDLFGSVGQDVELLMKMTTKLELAVTFHFVRKVGHKYLVSNKERGSFQKASEFCSQQGAELVLPQSEEENNKLTLLIGEADQTAWINREGLESERLKFSKWAEGQPDEPIQQESCIVVSDKGYWRVSRDCSLNAYIVCQI</sequence>
<evidence type="ECO:0000256" key="1">
    <source>
        <dbReference type="ARBA" id="ARBA00022837"/>
    </source>
</evidence>
<dbReference type="Pfam" id="PF01391">
    <property type="entry name" value="Collagen"/>
    <property type="match status" value="1"/>
</dbReference>
<dbReference type="AlphaFoldDB" id="A0A9D2YQ85"/>
<dbReference type="Gene3D" id="3.10.100.10">
    <property type="entry name" value="Mannose-Binding Protein A, subunit A"/>
    <property type="match status" value="1"/>
</dbReference>
<dbReference type="InterPro" id="IPR016187">
    <property type="entry name" value="CTDL_fold"/>
</dbReference>
<accession>A0A9D2YQ85</accession>
<dbReference type="InterPro" id="IPR001304">
    <property type="entry name" value="C-type_lectin-like"/>
</dbReference>
<dbReference type="PROSITE" id="PS50041">
    <property type="entry name" value="C_TYPE_LECTIN_2"/>
    <property type="match status" value="1"/>
</dbReference>
<dbReference type="Pfam" id="PF00059">
    <property type="entry name" value="Lectin_C"/>
    <property type="match status" value="1"/>
</dbReference>
<evidence type="ECO:0000313" key="6">
    <source>
        <dbReference type="Proteomes" id="UP000822369"/>
    </source>
</evidence>
<dbReference type="OrthoDB" id="8440709at2759"/>
<evidence type="ECO:0000256" key="3">
    <source>
        <dbReference type="SAM" id="MobiDB-lite"/>
    </source>
</evidence>
<dbReference type="InterPro" id="IPR016186">
    <property type="entry name" value="C-type_lectin-like/link_sf"/>
</dbReference>
<feature type="domain" description="C-type lectin" evidence="4">
    <location>
        <begin position="125"/>
        <end position="232"/>
    </location>
</feature>
<dbReference type="Proteomes" id="UP000822369">
    <property type="component" value="Chromosome 4"/>
</dbReference>
<organism evidence="5 6">
    <name type="scientific">Nothobranchius furzeri</name>
    <name type="common">Turquoise killifish</name>
    <dbReference type="NCBI Taxonomy" id="105023"/>
    <lineage>
        <taxon>Eukaryota</taxon>
        <taxon>Metazoa</taxon>
        <taxon>Chordata</taxon>
        <taxon>Craniata</taxon>
        <taxon>Vertebrata</taxon>
        <taxon>Euteleostomi</taxon>
        <taxon>Actinopterygii</taxon>
        <taxon>Neopterygii</taxon>
        <taxon>Teleostei</taxon>
        <taxon>Neoteleostei</taxon>
        <taxon>Acanthomorphata</taxon>
        <taxon>Ovalentaria</taxon>
        <taxon>Atherinomorphae</taxon>
        <taxon>Cyprinodontiformes</taxon>
        <taxon>Nothobranchiidae</taxon>
        <taxon>Nothobranchius</taxon>
    </lineage>
</organism>
<evidence type="ECO:0000313" key="5">
    <source>
        <dbReference type="EMBL" id="KAF7225044.1"/>
    </source>
</evidence>
<reference evidence="5" key="1">
    <citation type="submission" date="2020-03" db="EMBL/GenBank/DDBJ databases">
        <title>Intra-Species Differences in Population Size shape Life History and Genome Evolution.</title>
        <authorList>
            <person name="Willemsen D."/>
            <person name="Cui R."/>
            <person name="Valenzano D.R."/>
        </authorList>
    </citation>
    <scope>NUCLEOTIDE SEQUENCE</scope>
    <source>
        <strain evidence="5">GRZ</strain>
        <tissue evidence="5">Whole</tissue>
    </source>
</reference>
<comment type="caution">
    <text evidence="5">The sequence shown here is derived from an EMBL/GenBank/DDBJ whole genome shotgun (WGS) entry which is preliminary data.</text>
</comment>
<feature type="region of interest" description="Disordered" evidence="3">
    <location>
        <begin position="46"/>
        <end position="76"/>
    </location>
</feature>
<keyword evidence="1" id="KW-0106">Calcium</keyword>
<evidence type="ECO:0000256" key="2">
    <source>
        <dbReference type="ARBA" id="ARBA00023119"/>
    </source>
</evidence>
<dbReference type="InterPro" id="IPR008160">
    <property type="entry name" value="Collagen"/>
</dbReference>
<dbReference type="EMBL" id="JAAVVJ010000004">
    <property type="protein sequence ID" value="KAF7225044.1"/>
    <property type="molecule type" value="Genomic_DNA"/>
</dbReference>
<dbReference type="SUPFAM" id="SSF56436">
    <property type="entry name" value="C-type lectin-like"/>
    <property type="match status" value="1"/>
</dbReference>
<dbReference type="KEGG" id="nfu:107389188"/>